<feature type="transmembrane region" description="Helical" evidence="6">
    <location>
        <begin position="293"/>
        <end position="323"/>
    </location>
</feature>
<protein>
    <submittedName>
        <fullName evidence="8">Outer membrane-specific lipoprotein transporter subunit LolC</fullName>
    </submittedName>
</protein>
<feature type="domain" description="ABC3 transporter permease C-terminal" evidence="7">
    <location>
        <begin position="251"/>
        <end position="371"/>
    </location>
</feature>
<dbReference type="RefSeq" id="WP_116592210.1">
    <property type="nucleotide sequence ID" value="NZ_MZGS01000023.1"/>
</dbReference>
<reference evidence="8 9" key="1">
    <citation type="submission" date="2017-03" db="EMBL/GenBank/DDBJ databases">
        <title>Genome sequence of Methanobrevibacter thaueri.</title>
        <authorList>
            <person name="Poehlein A."/>
            <person name="Seedorf H."/>
            <person name="Daniel R."/>
        </authorList>
    </citation>
    <scope>NUCLEOTIDE SEQUENCE [LARGE SCALE GENOMIC DNA]</scope>
    <source>
        <strain evidence="8 9">DSM 11995</strain>
    </source>
</reference>
<feature type="transmembrane region" description="Helical" evidence="6">
    <location>
        <begin position="343"/>
        <end position="363"/>
    </location>
</feature>
<feature type="domain" description="ABC3 transporter permease C-terminal" evidence="7">
    <location>
        <begin position="627"/>
        <end position="729"/>
    </location>
</feature>
<evidence type="ECO:0000256" key="2">
    <source>
        <dbReference type="ARBA" id="ARBA00022475"/>
    </source>
</evidence>
<feature type="transmembrane region" description="Helical" evidence="6">
    <location>
        <begin position="415"/>
        <end position="435"/>
    </location>
</feature>
<organism evidence="8 9">
    <name type="scientific">Methanobrevibacter thaueri</name>
    <dbReference type="NCBI Taxonomy" id="190975"/>
    <lineage>
        <taxon>Archaea</taxon>
        <taxon>Methanobacteriati</taxon>
        <taxon>Methanobacteriota</taxon>
        <taxon>Methanomada group</taxon>
        <taxon>Methanobacteria</taxon>
        <taxon>Methanobacteriales</taxon>
        <taxon>Methanobacteriaceae</taxon>
        <taxon>Methanobrevibacter</taxon>
    </lineage>
</organism>
<evidence type="ECO:0000313" key="9">
    <source>
        <dbReference type="Proteomes" id="UP000251717"/>
    </source>
</evidence>
<dbReference type="InterPro" id="IPR003838">
    <property type="entry name" value="ABC3_permease_C"/>
</dbReference>
<dbReference type="GO" id="GO:0005886">
    <property type="term" value="C:plasma membrane"/>
    <property type="evidence" value="ECO:0007669"/>
    <property type="project" value="UniProtKB-SubCell"/>
</dbReference>
<evidence type="ECO:0000256" key="6">
    <source>
        <dbReference type="SAM" id="Phobius"/>
    </source>
</evidence>
<evidence type="ECO:0000256" key="5">
    <source>
        <dbReference type="ARBA" id="ARBA00023136"/>
    </source>
</evidence>
<dbReference type="OrthoDB" id="75871at2157"/>
<evidence type="ECO:0000256" key="3">
    <source>
        <dbReference type="ARBA" id="ARBA00022692"/>
    </source>
</evidence>
<sequence>MSLSKKMLRDIRINKTQFIAIFLMAFIGIFAYSGIYSEYYGLVQTSDEFYADTNMADGWIYNTDFDYSSVHEIDAFTTQTDRQEVVQSVADLGGKPDITLHFTEKGTISKFYTTEGEDFDPSDDSGVWLDERFADERDLYVGDKITFDFNNHTIKKEIKGLGYSPEYVYEVSPSSLTPDFSQLGFAYLSYKSYPDDLKYNTMLVKYDSSDKEFKEKLDDSVDYLSFTKKEDHLSVSKFANEMTQHKMIGDVFPIVFILVTFLTLLTTMTRIVTNQRTQIGILKAVGFKNSTIILHYLAYAFFPVLFGSVSGLITGPMIIPQMFYPTMSTMYSMPAWHPGFDMSFVYIAILLVVLSVLVTYWACRRISKENPANTMRPKAPDMSSKSFIERSKLWNRLSFNFRWNLRDARSNKFRAFMAIVGVMGCVALLIAAFGMNDSLNELKSWEYDDISHFESKLQISNTANPMELYYVLNETNGTFIMQQSIEMKANGEEDTVGLLVSNNTDLISYTDRDRNPIDIDEGDVSLSAKLAEKFNVTKGDKIRWHIVGSDEWVTSKIGQIHAEPVSQGLIMSPDTLEDQGLDFTPTNIITNEKFGENFDSIKSVTSMDKLKDSWDQMTTAVMMMVYVVTFVAVALAILVLYNLGILSFTEMEREIATLKVLGFKTNVLRKLLLTQNIIFTSIGFILGIPIGFYFMTLMLNAAGESLYYVPTLTWGNILLCAAITFTISIGVNLLFSDKIRNLDMVEALKDIE</sequence>
<name>A0A315XPZ6_9EURY</name>
<feature type="transmembrane region" description="Helical" evidence="6">
    <location>
        <begin position="671"/>
        <end position="694"/>
    </location>
</feature>
<accession>A0A315XPZ6</accession>
<dbReference type="InterPro" id="IPR038766">
    <property type="entry name" value="Membrane_comp_ABC_pdt"/>
</dbReference>
<dbReference type="AlphaFoldDB" id="A0A315XPZ6"/>
<dbReference type="Pfam" id="PF02687">
    <property type="entry name" value="FtsX"/>
    <property type="match status" value="2"/>
</dbReference>
<keyword evidence="8" id="KW-0449">Lipoprotein</keyword>
<comment type="caution">
    <text evidence="8">The sequence shown here is derived from an EMBL/GenBank/DDBJ whole genome shotgun (WGS) entry which is preliminary data.</text>
</comment>
<gene>
    <name evidence="8" type="ORF">MBBTH_12660</name>
</gene>
<proteinExistence type="predicted"/>
<feature type="transmembrane region" description="Helical" evidence="6">
    <location>
        <begin position="251"/>
        <end position="272"/>
    </location>
</feature>
<keyword evidence="2" id="KW-1003">Cell membrane</keyword>
<evidence type="ECO:0000256" key="1">
    <source>
        <dbReference type="ARBA" id="ARBA00004651"/>
    </source>
</evidence>
<dbReference type="PANTHER" id="PTHR30287:SF2">
    <property type="entry name" value="BLL1001 PROTEIN"/>
    <property type="match status" value="1"/>
</dbReference>
<evidence type="ECO:0000259" key="7">
    <source>
        <dbReference type="Pfam" id="PF02687"/>
    </source>
</evidence>
<keyword evidence="4 6" id="KW-1133">Transmembrane helix</keyword>
<keyword evidence="3 6" id="KW-0812">Transmembrane</keyword>
<feature type="transmembrane region" description="Helical" evidence="6">
    <location>
        <begin position="620"/>
        <end position="643"/>
    </location>
</feature>
<dbReference type="Proteomes" id="UP000251717">
    <property type="component" value="Unassembled WGS sequence"/>
</dbReference>
<comment type="subcellular location">
    <subcellularLocation>
        <location evidence="1">Cell membrane</location>
        <topology evidence="1">Multi-pass membrane protein</topology>
    </subcellularLocation>
</comment>
<keyword evidence="9" id="KW-1185">Reference proteome</keyword>
<feature type="transmembrane region" description="Helical" evidence="6">
    <location>
        <begin position="714"/>
        <end position="735"/>
    </location>
</feature>
<dbReference type="EMBL" id="MZGS01000023">
    <property type="protein sequence ID" value="PWB86852.1"/>
    <property type="molecule type" value="Genomic_DNA"/>
</dbReference>
<dbReference type="PANTHER" id="PTHR30287">
    <property type="entry name" value="MEMBRANE COMPONENT OF PREDICTED ABC SUPERFAMILY METABOLITE UPTAKE TRANSPORTER"/>
    <property type="match status" value="1"/>
</dbReference>
<evidence type="ECO:0000313" key="8">
    <source>
        <dbReference type="EMBL" id="PWB86852.1"/>
    </source>
</evidence>
<keyword evidence="5 6" id="KW-0472">Membrane</keyword>
<evidence type="ECO:0000256" key="4">
    <source>
        <dbReference type="ARBA" id="ARBA00022989"/>
    </source>
</evidence>